<reference evidence="1 2" key="1">
    <citation type="submission" date="2021-06" db="EMBL/GenBank/DDBJ databases">
        <title>Caerostris extrusa draft genome.</title>
        <authorList>
            <person name="Kono N."/>
            <person name="Arakawa K."/>
        </authorList>
    </citation>
    <scope>NUCLEOTIDE SEQUENCE [LARGE SCALE GENOMIC DNA]</scope>
</reference>
<protein>
    <submittedName>
        <fullName evidence="1">Uncharacterized protein</fullName>
    </submittedName>
</protein>
<proteinExistence type="predicted"/>
<comment type="caution">
    <text evidence="1">The sequence shown here is derived from an EMBL/GenBank/DDBJ whole genome shotgun (WGS) entry which is preliminary data.</text>
</comment>
<sequence length="98" mass="11006">MHKIKPLNKHRDPFTILCSNKVIYSRPSGTFQMAQQRSFYIRAPSTTLSLCPQSQLWVTLASDLKWHHAPERQNLCLSKGADSDQGLLIGDVIIASPT</sequence>
<organism evidence="1 2">
    <name type="scientific">Caerostris extrusa</name>
    <name type="common">Bark spider</name>
    <name type="synonym">Caerostris bankana</name>
    <dbReference type="NCBI Taxonomy" id="172846"/>
    <lineage>
        <taxon>Eukaryota</taxon>
        <taxon>Metazoa</taxon>
        <taxon>Ecdysozoa</taxon>
        <taxon>Arthropoda</taxon>
        <taxon>Chelicerata</taxon>
        <taxon>Arachnida</taxon>
        <taxon>Araneae</taxon>
        <taxon>Araneomorphae</taxon>
        <taxon>Entelegynae</taxon>
        <taxon>Araneoidea</taxon>
        <taxon>Araneidae</taxon>
        <taxon>Caerostris</taxon>
    </lineage>
</organism>
<name>A0AAV4NFP6_CAEEX</name>
<gene>
    <name evidence="1" type="ORF">CEXT_149951</name>
</gene>
<dbReference type="AlphaFoldDB" id="A0AAV4NFP6"/>
<accession>A0AAV4NFP6</accession>
<dbReference type="EMBL" id="BPLR01020808">
    <property type="protein sequence ID" value="GIX82746.1"/>
    <property type="molecule type" value="Genomic_DNA"/>
</dbReference>
<keyword evidence="2" id="KW-1185">Reference proteome</keyword>
<evidence type="ECO:0000313" key="2">
    <source>
        <dbReference type="Proteomes" id="UP001054945"/>
    </source>
</evidence>
<dbReference type="Proteomes" id="UP001054945">
    <property type="component" value="Unassembled WGS sequence"/>
</dbReference>
<evidence type="ECO:0000313" key="1">
    <source>
        <dbReference type="EMBL" id="GIX82746.1"/>
    </source>
</evidence>